<dbReference type="OrthoDB" id="5593063at2759"/>
<dbReference type="SUPFAM" id="SSF56300">
    <property type="entry name" value="Metallo-dependent phosphatases"/>
    <property type="match status" value="1"/>
</dbReference>
<feature type="region of interest" description="Disordered" evidence="1">
    <location>
        <begin position="58"/>
        <end position="77"/>
    </location>
</feature>
<proteinExistence type="predicted"/>
<evidence type="ECO:0000256" key="1">
    <source>
        <dbReference type="SAM" id="MobiDB-lite"/>
    </source>
</evidence>
<dbReference type="InterPro" id="IPR029052">
    <property type="entry name" value="Metallo-depent_PP-like"/>
</dbReference>
<gene>
    <name evidence="3" type="ORF">D9619_010601</name>
</gene>
<feature type="compositionally biased region" description="Polar residues" evidence="1">
    <location>
        <begin position="34"/>
        <end position="46"/>
    </location>
</feature>
<keyword evidence="4" id="KW-1185">Reference proteome</keyword>
<feature type="region of interest" description="Disordered" evidence="1">
    <location>
        <begin position="115"/>
        <end position="233"/>
    </location>
</feature>
<name>A0A8H5ASI9_9AGAR</name>
<feature type="region of interest" description="Disordered" evidence="1">
    <location>
        <begin position="650"/>
        <end position="676"/>
    </location>
</feature>
<dbReference type="SMART" id="SM00156">
    <property type="entry name" value="PP2Ac"/>
    <property type="match status" value="1"/>
</dbReference>
<dbReference type="Gene3D" id="3.60.21.10">
    <property type="match status" value="1"/>
</dbReference>
<dbReference type="GO" id="GO:0033192">
    <property type="term" value="F:calmodulin-dependent protein phosphatase activity"/>
    <property type="evidence" value="ECO:0007669"/>
    <property type="project" value="InterPro"/>
</dbReference>
<feature type="compositionally biased region" description="Acidic residues" evidence="1">
    <location>
        <begin position="123"/>
        <end position="132"/>
    </location>
</feature>
<feature type="domain" description="Serine/threonine specific protein phosphatases" evidence="2">
    <location>
        <begin position="283"/>
        <end position="574"/>
    </location>
</feature>
<evidence type="ECO:0000313" key="4">
    <source>
        <dbReference type="Proteomes" id="UP000567179"/>
    </source>
</evidence>
<feature type="compositionally biased region" description="Polar residues" evidence="1">
    <location>
        <begin position="202"/>
        <end position="229"/>
    </location>
</feature>
<feature type="compositionally biased region" description="Basic residues" evidence="1">
    <location>
        <begin position="145"/>
        <end position="154"/>
    </location>
</feature>
<dbReference type="GO" id="GO:0097720">
    <property type="term" value="P:calcineurin-mediated signaling"/>
    <property type="evidence" value="ECO:0007669"/>
    <property type="project" value="InterPro"/>
</dbReference>
<evidence type="ECO:0000313" key="3">
    <source>
        <dbReference type="EMBL" id="KAF5309916.1"/>
    </source>
</evidence>
<feature type="compositionally biased region" description="Polar residues" evidence="1">
    <location>
        <begin position="664"/>
        <end position="676"/>
    </location>
</feature>
<sequence>MSSTTTITMAVPAANLEIADALLHPGPRAGEQSLRPTSDATVRRLSSTNSVGSVVAAWKGAEDRKSPSEPGPSSSFFKKSKHVKVADSNFMNVAGNHVVHHHYHFYSTSPEHELLAEANSSSDNEEHEDLEDISARPQPTERPNGKGKKRRKIFRAPPLSHLSKSEPFGSLKVQKRLSHEALTPIDQPRVQPPVSDSARLGNLSQPELSIRNRNSLAQSSDIDGRAQSSRPRKKIILSTRQVPQVPPPTTHRPTNQDVYIFDNGQQVVNHEYLKIHFWREGRLRTEQAMNILDQATNLFARESNMLSLKSPVTVCGDIHGQYYDLMQIFEVGGSIKNNRYVFLGNYTNHGFFGIETVLYLYALKLRYPKQIFLLRGSHECREVAEFFHFRTECLRKYSEDVFEACLRSFWSLPLAALVDGRILCVHGGISPHLDRIENINAIQRFTDSTTDGLLCDLLWSEPFPEYDDTHLGLAVKEPPTNKQFAVNTNQGRGYYYSYSAVCDFLSRNSLYTIIRGNDIQQSGYNMHRATPNPAFPSVITLFSAPNRLDKQGNLGAILQYKKGSSTIRTYKEKPHPYWLPDFTNVFEWSLPFINAQFTEMLSAIMDINDFDINQENLSGLRPLAERRGIIKKKILAVGRFSRAMHALREQPSNGFPHIPHDSSALGSSPSEKDGTFSNIERTISKGTATTSRNQSSILYPVPNRQDSAVFKKSTVEDKDHSQTHRLWRKLVPKNDTKTDSEGFASRRSIIQAKIKAIGKWQRLWKSTSNSTK</sequence>
<dbReference type="InterPro" id="IPR004843">
    <property type="entry name" value="Calcineurin-like_PHP"/>
</dbReference>
<dbReference type="Pfam" id="PF00149">
    <property type="entry name" value="Metallophos"/>
    <property type="match status" value="1"/>
</dbReference>
<dbReference type="PRINTS" id="PR00114">
    <property type="entry name" value="STPHPHTASE"/>
</dbReference>
<accession>A0A8H5ASI9</accession>
<dbReference type="EMBL" id="JAACJJ010000058">
    <property type="protein sequence ID" value="KAF5309916.1"/>
    <property type="molecule type" value="Genomic_DNA"/>
</dbReference>
<dbReference type="PANTHER" id="PTHR45673">
    <property type="entry name" value="SERINE/THREONINE-PROTEIN PHOSPHATASE 2B CATALYTIC SUBUNIT 1-RELATED"/>
    <property type="match status" value="1"/>
</dbReference>
<dbReference type="Proteomes" id="UP000567179">
    <property type="component" value="Unassembled WGS sequence"/>
</dbReference>
<evidence type="ECO:0000259" key="2">
    <source>
        <dbReference type="SMART" id="SM00156"/>
    </source>
</evidence>
<comment type="caution">
    <text evidence="3">The sequence shown here is derived from an EMBL/GenBank/DDBJ whole genome shotgun (WGS) entry which is preliminary data.</text>
</comment>
<dbReference type="InterPro" id="IPR043360">
    <property type="entry name" value="PP2B"/>
</dbReference>
<dbReference type="InterPro" id="IPR006186">
    <property type="entry name" value="Ser/Thr-sp_prot-phosphatase"/>
</dbReference>
<protein>
    <recommendedName>
        <fullName evidence="2">Serine/threonine specific protein phosphatases domain-containing protein</fullName>
    </recommendedName>
</protein>
<organism evidence="3 4">
    <name type="scientific">Psilocybe cf. subviscida</name>
    <dbReference type="NCBI Taxonomy" id="2480587"/>
    <lineage>
        <taxon>Eukaryota</taxon>
        <taxon>Fungi</taxon>
        <taxon>Dikarya</taxon>
        <taxon>Basidiomycota</taxon>
        <taxon>Agaricomycotina</taxon>
        <taxon>Agaricomycetes</taxon>
        <taxon>Agaricomycetidae</taxon>
        <taxon>Agaricales</taxon>
        <taxon>Agaricineae</taxon>
        <taxon>Strophariaceae</taxon>
        <taxon>Psilocybe</taxon>
    </lineage>
</organism>
<reference evidence="3 4" key="1">
    <citation type="journal article" date="2020" name="ISME J.">
        <title>Uncovering the hidden diversity of litter-decomposition mechanisms in mushroom-forming fungi.</title>
        <authorList>
            <person name="Floudas D."/>
            <person name="Bentzer J."/>
            <person name="Ahren D."/>
            <person name="Johansson T."/>
            <person name="Persson P."/>
            <person name="Tunlid A."/>
        </authorList>
    </citation>
    <scope>NUCLEOTIDE SEQUENCE [LARGE SCALE GENOMIC DNA]</scope>
    <source>
        <strain evidence="3 4">CBS 101986</strain>
    </source>
</reference>
<dbReference type="AlphaFoldDB" id="A0A8H5ASI9"/>
<feature type="region of interest" description="Disordered" evidence="1">
    <location>
        <begin position="27"/>
        <end position="46"/>
    </location>
</feature>